<evidence type="ECO:0000313" key="2">
    <source>
        <dbReference type="Proteomes" id="UP000001661"/>
    </source>
</evidence>
<name>D9QVN7_ACEAZ</name>
<dbReference type="OrthoDB" id="2112272at2"/>
<dbReference type="AlphaFoldDB" id="D9QVN7"/>
<proteinExistence type="predicted"/>
<gene>
    <name evidence="1" type="ordered locus">Acear_0756</name>
</gene>
<dbReference type="EMBL" id="CP002105">
    <property type="protein sequence ID" value="ADL12296.1"/>
    <property type="molecule type" value="Genomic_DNA"/>
</dbReference>
<dbReference type="STRING" id="574087.Acear_0756"/>
<accession>D9QVN7</accession>
<sequence>MKISSDQIWTTTEIMRDLFSMPDRLIYNMPERERYNRIHKYLYQRVKEEKATSVGRSEVNSQECYGFNFHNELYMIPIKFLVESEGEKENISSSGKKVISL</sequence>
<dbReference type="Proteomes" id="UP000001661">
    <property type="component" value="Chromosome"/>
</dbReference>
<evidence type="ECO:0000313" key="1">
    <source>
        <dbReference type="EMBL" id="ADL12296.1"/>
    </source>
</evidence>
<protein>
    <submittedName>
        <fullName evidence="1">Uncharacterized protein</fullName>
    </submittedName>
</protein>
<keyword evidence="2" id="KW-1185">Reference proteome</keyword>
<dbReference type="RefSeq" id="WP_013277742.1">
    <property type="nucleotide sequence ID" value="NC_014378.1"/>
</dbReference>
<dbReference type="KEGG" id="aar:Acear_0756"/>
<dbReference type="HOGENOM" id="CLU_2301902_0_0_9"/>
<reference evidence="1 2" key="1">
    <citation type="journal article" date="2010" name="Stand. Genomic Sci.">
        <title>Complete genome sequence of Acetohalobium arabaticum type strain (Z-7288).</title>
        <authorList>
            <person name="Sikorski J."/>
            <person name="Lapidus A."/>
            <person name="Chertkov O."/>
            <person name="Lucas S."/>
            <person name="Copeland A."/>
            <person name="Glavina Del Rio T."/>
            <person name="Nolan M."/>
            <person name="Tice H."/>
            <person name="Cheng J.F."/>
            <person name="Han C."/>
            <person name="Brambilla E."/>
            <person name="Pitluck S."/>
            <person name="Liolios K."/>
            <person name="Ivanova N."/>
            <person name="Mavromatis K."/>
            <person name="Mikhailova N."/>
            <person name="Pati A."/>
            <person name="Bruce D."/>
            <person name="Detter C."/>
            <person name="Tapia R."/>
            <person name="Goodwin L."/>
            <person name="Chen A."/>
            <person name="Palaniappan K."/>
            <person name="Land M."/>
            <person name="Hauser L."/>
            <person name="Chang Y.J."/>
            <person name="Jeffries C.D."/>
            <person name="Rohde M."/>
            <person name="Goker M."/>
            <person name="Spring S."/>
            <person name="Woyke T."/>
            <person name="Bristow J."/>
            <person name="Eisen J.A."/>
            <person name="Markowitz V."/>
            <person name="Hugenholtz P."/>
            <person name="Kyrpides N.C."/>
            <person name="Klenk H.P."/>
        </authorList>
    </citation>
    <scope>NUCLEOTIDE SEQUENCE [LARGE SCALE GENOMIC DNA]</scope>
    <source>
        <strain evidence="2">ATCC 49924 / DSM 5501 / Z-7288</strain>
    </source>
</reference>
<organism evidence="1 2">
    <name type="scientific">Acetohalobium arabaticum (strain ATCC 49924 / DSM 5501 / Z-7288)</name>
    <dbReference type="NCBI Taxonomy" id="574087"/>
    <lineage>
        <taxon>Bacteria</taxon>
        <taxon>Bacillati</taxon>
        <taxon>Bacillota</taxon>
        <taxon>Clostridia</taxon>
        <taxon>Halanaerobiales</taxon>
        <taxon>Halobacteroidaceae</taxon>
        <taxon>Acetohalobium</taxon>
    </lineage>
</organism>